<evidence type="ECO:0000313" key="3">
    <source>
        <dbReference type="Proteomes" id="UP001596501"/>
    </source>
</evidence>
<accession>A0ABW2QHK2</accession>
<organism evidence="2 3">
    <name type="scientific">Hydrogenophaga atypica</name>
    <dbReference type="NCBI Taxonomy" id="249409"/>
    <lineage>
        <taxon>Bacteria</taxon>
        <taxon>Pseudomonadati</taxon>
        <taxon>Pseudomonadota</taxon>
        <taxon>Betaproteobacteria</taxon>
        <taxon>Burkholderiales</taxon>
        <taxon>Comamonadaceae</taxon>
        <taxon>Hydrogenophaga</taxon>
    </lineage>
</organism>
<dbReference type="Gene3D" id="3.20.20.370">
    <property type="entry name" value="Glycoside hydrolase/deacetylase"/>
    <property type="match status" value="1"/>
</dbReference>
<feature type="domain" description="NodB homology" evidence="1">
    <location>
        <begin position="77"/>
        <end position="179"/>
    </location>
</feature>
<name>A0ABW2QHK2_9BURK</name>
<evidence type="ECO:0000259" key="1">
    <source>
        <dbReference type="Pfam" id="PF01522"/>
    </source>
</evidence>
<protein>
    <submittedName>
        <fullName evidence="2">Polysaccharide deacetylase family protein</fullName>
    </submittedName>
</protein>
<dbReference type="RefSeq" id="WP_382220039.1">
    <property type="nucleotide sequence ID" value="NZ_JBHTCA010000002.1"/>
</dbReference>
<sequence length="299" mass="33247">MDHAHYGYSALPHRPAATFPHGPRLHAFVVLCLEHWDAEPRPDAVRDPRFVGEFGSFSPDYRSWTQREYGLRIGLFRVLGVLREHGITPAVAANAQALHRLPELARQLAAQGCEFIGHGLAANDLMHGDMPLDTQRDHIARSLVAFDDVLGQCPTGWLSQDWGTSPDTFELLAQAGLRYTLDWCNDDQPYQLNTTPALTAVPLSAEWDDVQCQWLRQMAPHDHATLAQQAFDRLHHECAAHRRGAVFGLALHPWVCGMASRIGALRVLLQTLRGRDGVAWGQPGELVLPDLPPFSNTSV</sequence>
<gene>
    <name evidence="2" type="ORF">ACFQPB_04330</name>
</gene>
<dbReference type="PANTHER" id="PTHR43123">
    <property type="entry name" value="POLYSACCHARIDE DEACETYLASE-RELATED"/>
    <property type="match status" value="1"/>
</dbReference>
<dbReference type="Pfam" id="PF01522">
    <property type="entry name" value="Polysacc_deac_1"/>
    <property type="match status" value="1"/>
</dbReference>
<reference evidence="3" key="1">
    <citation type="journal article" date="2019" name="Int. J. Syst. Evol. Microbiol.">
        <title>The Global Catalogue of Microorganisms (GCM) 10K type strain sequencing project: providing services to taxonomists for standard genome sequencing and annotation.</title>
        <authorList>
            <consortium name="The Broad Institute Genomics Platform"/>
            <consortium name="The Broad Institute Genome Sequencing Center for Infectious Disease"/>
            <person name="Wu L."/>
            <person name="Ma J."/>
        </authorList>
    </citation>
    <scope>NUCLEOTIDE SEQUENCE [LARGE SCALE GENOMIC DNA]</scope>
    <source>
        <strain evidence="3">CGMCC 1.12371</strain>
    </source>
</reference>
<dbReference type="PANTHER" id="PTHR43123:SF4">
    <property type="entry name" value="POLYSACCHARIDE DEACETYLASE"/>
    <property type="match status" value="1"/>
</dbReference>
<evidence type="ECO:0000313" key="2">
    <source>
        <dbReference type="EMBL" id="MFC7408077.1"/>
    </source>
</evidence>
<dbReference type="EMBL" id="JBHTCA010000002">
    <property type="protein sequence ID" value="MFC7408077.1"/>
    <property type="molecule type" value="Genomic_DNA"/>
</dbReference>
<comment type="caution">
    <text evidence="2">The sequence shown here is derived from an EMBL/GenBank/DDBJ whole genome shotgun (WGS) entry which is preliminary data.</text>
</comment>
<dbReference type="InterPro" id="IPR002509">
    <property type="entry name" value="NODB_dom"/>
</dbReference>
<dbReference type="Proteomes" id="UP001596501">
    <property type="component" value="Unassembled WGS sequence"/>
</dbReference>
<keyword evidence="3" id="KW-1185">Reference proteome</keyword>
<proteinExistence type="predicted"/>
<dbReference type="SUPFAM" id="SSF88713">
    <property type="entry name" value="Glycoside hydrolase/deacetylase"/>
    <property type="match status" value="1"/>
</dbReference>
<dbReference type="InterPro" id="IPR011330">
    <property type="entry name" value="Glyco_hydro/deAcase_b/a-brl"/>
</dbReference>